<keyword evidence="5" id="KW-0464">Manganese</keyword>
<dbReference type="InterPro" id="IPR035992">
    <property type="entry name" value="Ricin_B-like_lectins"/>
</dbReference>
<dbReference type="EC" id="2.4.1.-" evidence="5"/>
<evidence type="ECO:0000256" key="5">
    <source>
        <dbReference type="RuleBase" id="RU361242"/>
    </source>
</evidence>
<evidence type="ECO:0000259" key="7">
    <source>
        <dbReference type="Pfam" id="PF00652"/>
    </source>
</evidence>
<feature type="domain" description="Glycosyltransferase 2-like" evidence="6">
    <location>
        <begin position="17"/>
        <end position="105"/>
    </location>
</feature>
<evidence type="ECO:0000259" key="6">
    <source>
        <dbReference type="Pfam" id="PF00535"/>
    </source>
</evidence>
<sequence length="320" mass="35684">MHNCEKEEYRSDLPRASVVICFYNEAWSTLLRTVHSVLNRTPASLLHEIVLVDDGSDLRLTHLHSQLAEYLWHLHPNITLVRTPKREGLIRARIYGAHVASGEWLEPLLTTVAAYKKPTIAIPVIDMINPGTFEYKPSPLVKANVSKIAPIETATMAGGLFACGGQLQIVPCSRVGHIFRQRRPYGSPNGEDSALRNAVRVAKVWMDDYIQYFYQTQPAAPSVTNYGDISDRDIPGDGHKVRAVDRKEPIVHEASSLCIVPENGEAKKDVRVILAPCTGKADQVWHETEDQELMLTSRLCLDVSDKDTIQGRAKLGNDSK</sequence>
<dbReference type="SUPFAM" id="SSF53448">
    <property type="entry name" value="Nucleotide-diphospho-sugar transferases"/>
    <property type="match status" value="1"/>
</dbReference>
<proteinExistence type="inferred from homology"/>
<dbReference type="Proteomes" id="UP001164746">
    <property type="component" value="Chromosome 1"/>
</dbReference>
<reference evidence="8" key="1">
    <citation type="submission" date="2022-11" db="EMBL/GenBank/DDBJ databases">
        <title>Centuries of genome instability and evolution in soft-shell clam transmissible cancer (bioRxiv).</title>
        <authorList>
            <person name="Hart S.F.M."/>
            <person name="Yonemitsu M.A."/>
            <person name="Giersch R.M."/>
            <person name="Beal B.F."/>
            <person name="Arriagada G."/>
            <person name="Davis B.W."/>
            <person name="Ostrander E.A."/>
            <person name="Goff S.P."/>
            <person name="Metzger M.J."/>
        </authorList>
    </citation>
    <scope>NUCLEOTIDE SEQUENCE</scope>
    <source>
        <strain evidence="8">MELC-2E11</strain>
        <tissue evidence="8">Siphon/mantle</tissue>
    </source>
</reference>
<dbReference type="SUPFAM" id="SSF50370">
    <property type="entry name" value="Ricin B-like lectins"/>
    <property type="match status" value="1"/>
</dbReference>
<organism evidence="8 9">
    <name type="scientific">Mya arenaria</name>
    <name type="common">Soft-shell clam</name>
    <dbReference type="NCBI Taxonomy" id="6604"/>
    <lineage>
        <taxon>Eukaryota</taxon>
        <taxon>Metazoa</taxon>
        <taxon>Spiralia</taxon>
        <taxon>Lophotrochozoa</taxon>
        <taxon>Mollusca</taxon>
        <taxon>Bivalvia</taxon>
        <taxon>Autobranchia</taxon>
        <taxon>Heteroconchia</taxon>
        <taxon>Euheterodonta</taxon>
        <taxon>Imparidentia</taxon>
        <taxon>Neoheterodontei</taxon>
        <taxon>Myida</taxon>
        <taxon>Myoidea</taxon>
        <taxon>Myidae</taxon>
        <taxon>Mya</taxon>
    </lineage>
</organism>
<comment type="pathway">
    <text evidence="5">Protein modification; protein glycosylation.</text>
</comment>
<dbReference type="Pfam" id="PF00652">
    <property type="entry name" value="Ricin_B_lectin"/>
    <property type="match status" value="1"/>
</dbReference>
<dbReference type="InterPro" id="IPR001173">
    <property type="entry name" value="Glyco_trans_2-like"/>
</dbReference>
<comment type="subcellular location">
    <subcellularLocation>
        <location evidence="1 5">Golgi apparatus membrane</location>
        <topology evidence="1 5">Single-pass type II membrane protein</topology>
    </subcellularLocation>
</comment>
<accession>A0ABY7DBD1</accession>
<gene>
    <name evidence="8" type="ORF">MAR_006165</name>
</gene>
<evidence type="ECO:0000256" key="3">
    <source>
        <dbReference type="ARBA" id="ARBA00023034"/>
    </source>
</evidence>
<keyword evidence="5" id="KW-0328">Glycosyltransferase</keyword>
<keyword evidence="3 5" id="KW-0333">Golgi apparatus</keyword>
<dbReference type="PANTHER" id="PTHR11675">
    <property type="entry name" value="N-ACETYLGALACTOSAMINYLTRANSFERASE"/>
    <property type="match status" value="1"/>
</dbReference>
<feature type="domain" description="Ricin B lectin" evidence="7">
    <location>
        <begin position="250"/>
        <end position="307"/>
    </location>
</feature>
<evidence type="ECO:0000256" key="1">
    <source>
        <dbReference type="ARBA" id="ARBA00004323"/>
    </source>
</evidence>
<evidence type="ECO:0000313" key="9">
    <source>
        <dbReference type="Proteomes" id="UP001164746"/>
    </source>
</evidence>
<dbReference type="PANTHER" id="PTHR11675:SF63">
    <property type="entry name" value="POLYPEPTIDE N-ACETYLGALACTOSAMINYLTRANSFERASE"/>
    <property type="match status" value="1"/>
</dbReference>
<dbReference type="Gene3D" id="2.80.10.50">
    <property type="match status" value="1"/>
</dbReference>
<keyword evidence="5" id="KW-0808">Transferase</keyword>
<dbReference type="InterPro" id="IPR029044">
    <property type="entry name" value="Nucleotide-diphossugar_trans"/>
</dbReference>
<evidence type="ECO:0000256" key="2">
    <source>
        <dbReference type="ARBA" id="ARBA00022734"/>
    </source>
</evidence>
<comment type="similarity">
    <text evidence="5">Belongs to the glycosyltransferase 2 family. GalNAc-T subfamily.</text>
</comment>
<dbReference type="InterPro" id="IPR000772">
    <property type="entry name" value="Ricin_B_lectin"/>
</dbReference>
<keyword evidence="9" id="KW-1185">Reference proteome</keyword>
<evidence type="ECO:0000256" key="4">
    <source>
        <dbReference type="ARBA" id="ARBA00023157"/>
    </source>
</evidence>
<keyword evidence="2 5" id="KW-0430">Lectin</keyword>
<dbReference type="Pfam" id="PF00535">
    <property type="entry name" value="Glycos_transf_2"/>
    <property type="match status" value="1"/>
</dbReference>
<evidence type="ECO:0000313" key="8">
    <source>
        <dbReference type="EMBL" id="WAQ93694.1"/>
    </source>
</evidence>
<comment type="cofactor">
    <cofactor evidence="5">
        <name>Mn(2+)</name>
        <dbReference type="ChEBI" id="CHEBI:29035"/>
    </cofactor>
</comment>
<dbReference type="EMBL" id="CP111012">
    <property type="protein sequence ID" value="WAQ93694.1"/>
    <property type="molecule type" value="Genomic_DNA"/>
</dbReference>
<name>A0ABY7DBD1_MYAAR</name>
<keyword evidence="4 5" id="KW-1015">Disulfide bond</keyword>
<dbReference type="Gene3D" id="3.90.550.10">
    <property type="entry name" value="Spore Coat Polysaccharide Biosynthesis Protein SpsA, Chain A"/>
    <property type="match status" value="2"/>
</dbReference>
<protein>
    <recommendedName>
        <fullName evidence="5">Polypeptide N-acetylgalactosaminyltransferase</fullName>
        <ecNumber evidence="5">2.4.1.-</ecNumber>
    </recommendedName>
    <alternativeName>
        <fullName evidence="5">Protein-UDP acetylgalactosaminyltransferase</fullName>
    </alternativeName>
</protein>